<organism evidence="3 4">
    <name type="scientific">Trichonephila clavata</name>
    <name type="common">Joro spider</name>
    <name type="synonym">Nephila clavata</name>
    <dbReference type="NCBI Taxonomy" id="2740835"/>
    <lineage>
        <taxon>Eukaryota</taxon>
        <taxon>Metazoa</taxon>
        <taxon>Ecdysozoa</taxon>
        <taxon>Arthropoda</taxon>
        <taxon>Chelicerata</taxon>
        <taxon>Arachnida</taxon>
        <taxon>Araneae</taxon>
        <taxon>Araneomorphae</taxon>
        <taxon>Entelegynae</taxon>
        <taxon>Araneoidea</taxon>
        <taxon>Nephilidae</taxon>
        <taxon>Trichonephila</taxon>
    </lineage>
</organism>
<evidence type="ECO:0000313" key="4">
    <source>
        <dbReference type="Proteomes" id="UP000887116"/>
    </source>
</evidence>
<evidence type="ECO:0000259" key="2">
    <source>
        <dbReference type="PROSITE" id="PS50878"/>
    </source>
</evidence>
<dbReference type="Pfam" id="PF00078">
    <property type="entry name" value="RVT_1"/>
    <property type="match status" value="1"/>
</dbReference>
<dbReference type="OrthoDB" id="6426130at2759"/>
<dbReference type="CDD" id="cd01647">
    <property type="entry name" value="RT_LTR"/>
    <property type="match status" value="1"/>
</dbReference>
<dbReference type="InterPro" id="IPR043128">
    <property type="entry name" value="Rev_trsase/Diguanyl_cyclase"/>
</dbReference>
<dbReference type="InterPro" id="IPR053134">
    <property type="entry name" value="RNA-dir_DNA_polymerase"/>
</dbReference>
<evidence type="ECO:0000313" key="3">
    <source>
        <dbReference type="EMBL" id="GFR29441.1"/>
    </source>
</evidence>
<dbReference type="InterPro" id="IPR000477">
    <property type="entry name" value="RT_dom"/>
</dbReference>
<feature type="domain" description="Peptidase A2" evidence="1">
    <location>
        <begin position="35"/>
        <end position="48"/>
    </location>
</feature>
<dbReference type="InterPro" id="IPR001995">
    <property type="entry name" value="Peptidase_A2_cat"/>
</dbReference>
<name>A0A8X6M0B8_TRICU</name>
<dbReference type="Gene3D" id="3.10.10.10">
    <property type="entry name" value="HIV Type 1 Reverse Transcriptase, subunit A, domain 1"/>
    <property type="match status" value="1"/>
</dbReference>
<feature type="domain" description="Reverse transcriptase" evidence="2">
    <location>
        <begin position="1"/>
        <end position="170"/>
    </location>
</feature>
<dbReference type="GO" id="GO:0004190">
    <property type="term" value="F:aspartic-type endopeptidase activity"/>
    <property type="evidence" value="ECO:0007669"/>
    <property type="project" value="InterPro"/>
</dbReference>
<dbReference type="PROSITE" id="PS50175">
    <property type="entry name" value="ASP_PROT_RETROV"/>
    <property type="match status" value="1"/>
</dbReference>
<keyword evidence="4" id="KW-1185">Reference proteome</keyword>
<dbReference type="AlphaFoldDB" id="A0A8X6M0B8"/>
<dbReference type="PANTHER" id="PTHR24559">
    <property type="entry name" value="TRANSPOSON TY3-I GAG-POL POLYPROTEIN"/>
    <property type="match status" value="1"/>
</dbReference>
<dbReference type="Gene3D" id="3.30.70.270">
    <property type="match status" value="1"/>
</dbReference>
<dbReference type="Proteomes" id="UP000887116">
    <property type="component" value="Unassembled WGS sequence"/>
</dbReference>
<sequence length="210" mass="23361">MFLPDGKLEQPSLDPPSDGASLINRLYLSDRTSRSKYLIDTGADVSVLDKKKRISLTLDLALAYHHIPVQDEDIPKTAVTRPFGLFEFLYMPFGLSNSAATFQRFIYHLLGGMDFCVPYSDDVLVTSEDEGQHLSHLKQVLQRFEQYGMVLIASKSVLGETSVKFLGHVVTEEGISHTIEGRGNYKLSQTRDCEAALSFPGNLQFLLGVS</sequence>
<dbReference type="FunFam" id="3.30.70.270:FF:000003">
    <property type="entry name" value="Transposon Ty3-G Gag-Pol polyprotein"/>
    <property type="match status" value="1"/>
</dbReference>
<evidence type="ECO:0000259" key="1">
    <source>
        <dbReference type="PROSITE" id="PS50175"/>
    </source>
</evidence>
<dbReference type="EMBL" id="BMAO01029104">
    <property type="protein sequence ID" value="GFR29441.1"/>
    <property type="molecule type" value="Genomic_DNA"/>
</dbReference>
<proteinExistence type="predicted"/>
<dbReference type="GO" id="GO:0071897">
    <property type="term" value="P:DNA biosynthetic process"/>
    <property type="evidence" value="ECO:0007669"/>
    <property type="project" value="UniProtKB-ARBA"/>
</dbReference>
<accession>A0A8X6M0B8</accession>
<dbReference type="GO" id="GO:0006508">
    <property type="term" value="P:proteolysis"/>
    <property type="evidence" value="ECO:0007669"/>
    <property type="project" value="InterPro"/>
</dbReference>
<dbReference type="SUPFAM" id="SSF56672">
    <property type="entry name" value="DNA/RNA polymerases"/>
    <property type="match status" value="1"/>
</dbReference>
<dbReference type="PANTHER" id="PTHR24559:SF444">
    <property type="entry name" value="REVERSE TRANSCRIPTASE DOMAIN-CONTAINING PROTEIN"/>
    <property type="match status" value="1"/>
</dbReference>
<comment type="caution">
    <text evidence="3">The sequence shown here is derived from an EMBL/GenBank/DDBJ whole genome shotgun (WGS) entry which is preliminary data.</text>
</comment>
<dbReference type="PROSITE" id="PS50878">
    <property type="entry name" value="RT_POL"/>
    <property type="match status" value="1"/>
</dbReference>
<evidence type="ECO:0008006" key="5">
    <source>
        <dbReference type="Google" id="ProtNLM"/>
    </source>
</evidence>
<dbReference type="InterPro" id="IPR043502">
    <property type="entry name" value="DNA/RNA_pol_sf"/>
</dbReference>
<gene>
    <name evidence="3" type="ORF">TNCT_364571</name>
</gene>
<protein>
    <recommendedName>
        <fullName evidence="5">Reverse transcriptase domain-containing protein</fullName>
    </recommendedName>
</protein>
<reference evidence="3" key="1">
    <citation type="submission" date="2020-07" db="EMBL/GenBank/DDBJ databases">
        <title>Multicomponent nature underlies the extraordinary mechanical properties of spider dragline silk.</title>
        <authorList>
            <person name="Kono N."/>
            <person name="Nakamura H."/>
            <person name="Mori M."/>
            <person name="Yoshida Y."/>
            <person name="Ohtoshi R."/>
            <person name="Malay A.D."/>
            <person name="Moran D.A.P."/>
            <person name="Tomita M."/>
            <person name="Numata K."/>
            <person name="Arakawa K."/>
        </authorList>
    </citation>
    <scope>NUCLEOTIDE SEQUENCE</scope>
</reference>